<feature type="region of interest" description="Disordered" evidence="1">
    <location>
        <begin position="30"/>
        <end position="54"/>
    </location>
</feature>
<dbReference type="Proteomes" id="UP000265520">
    <property type="component" value="Unassembled WGS sequence"/>
</dbReference>
<keyword evidence="3" id="KW-1185">Reference proteome</keyword>
<feature type="compositionally biased region" description="Acidic residues" evidence="1">
    <location>
        <begin position="30"/>
        <end position="39"/>
    </location>
</feature>
<sequence length="81" mass="9268">QPPLVEVQRDGLNDQALEDFNDVANDNNVEAESENDQQVEGEHSTTNNNHQQQHMEGNEEHIMNIDESMNSSAEYERTTRV</sequence>
<dbReference type="AlphaFoldDB" id="A0A392S8E8"/>
<comment type="caution">
    <text evidence="2">The sequence shown here is derived from an EMBL/GenBank/DDBJ whole genome shotgun (WGS) entry which is preliminary data.</text>
</comment>
<proteinExistence type="predicted"/>
<feature type="compositionally biased region" description="Polar residues" evidence="1">
    <location>
        <begin position="44"/>
        <end position="54"/>
    </location>
</feature>
<feature type="non-terminal residue" evidence="2">
    <location>
        <position position="1"/>
    </location>
</feature>
<protein>
    <submittedName>
        <fullName evidence="2">Uncharacterized protein</fullName>
    </submittedName>
</protein>
<name>A0A392S8E8_9FABA</name>
<dbReference type="EMBL" id="LXQA010327919">
    <property type="protein sequence ID" value="MCI44240.1"/>
    <property type="molecule type" value="Genomic_DNA"/>
</dbReference>
<evidence type="ECO:0000313" key="2">
    <source>
        <dbReference type="EMBL" id="MCI44240.1"/>
    </source>
</evidence>
<reference evidence="2 3" key="1">
    <citation type="journal article" date="2018" name="Front. Plant Sci.">
        <title>Red Clover (Trifolium pratense) and Zigzag Clover (T. medium) - A Picture of Genomic Similarities and Differences.</title>
        <authorList>
            <person name="Dluhosova J."/>
            <person name="Istvanek J."/>
            <person name="Nedelnik J."/>
            <person name="Repkova J."/>
        </authorList>
    </citation>
    <scope>NUCLEOTIDE SEQUENCE [LARGE SCALE GENOMIC DNA]</scope>
    <source>
        <strain evidence="3">cv. 10/8</strain>
        <tissue evidence="2">Leaf</tissue>
    </source>
</reference>
<organism evidence="2 3">
    <name type="scientific">Trifolium medium</name>
    <dbReference type="NCBI Taxonomy" id="97028"/>
    <lineage>
        <taxon>Eukaryota</taxon>
        <taxon>Viridiplantae</taxon>
        <taxon>Streptophyta</taxon>
        <taxon>Embryophyta</taxon>
        <taxon>Tracheophyta</taxon>
        <taxon>Spermatophyta</taxon>
        <taxon>Magnoliopsida</taxon>
        <taxon>eudicotyledons</taxon>
        <taxon>Gunneridae</taxon>
        <taxon>Pentapetalae</taxon>
        <taxon>rosids</taxon>
        <taxon>fabids</taxon>
        <taxon>Fabales</taxon>
        <taxon>Fabaceae</taxon>
        <taxon>Papilionoideae</taxon>
        <taxon>50 kb inversion clade</taxon>
        <taxon>NPAAA clade</taxon>
        <taxon>Hologalegina</taxon>
        <taxon>IRL clade</taxon>
        <taxon>Trifolieae</taxon>
        <taxon>Trifolium</taxon>
    </lineage>
</organism>
<evidence type="ECO:0000256" key="1">
    <source>
        <dbReference type="SAM" id="MobiDB-lite"/>
    </source>
</evidence>
<accession>A0A392S8E8</accession>
<evidence type="ECO:0000313" key="3">
    <source>
        <dbReference type="Proteomes" id="UP000265520"/>
    </source>
</evidence>